<dbReference type="AlphaFoldDB" id="A0ABD3PX60"/>
<dbReference type="InterPro" id="IPR015424">
    <property type="entry name" value="PyrdxlP-dep_Trfase"/>
</dbReference>
<dbReference type="CDD" id="cd00609">
    <property type="entry name" value="AAT_like"/>
    <property type="match status" value="1"/>
</dbReference>
<dbReference type="InterPro" id="IPR004839">
    <property type="entry name" value="Aminotransferase_I/II_large"/>
</dbReference>
<proteinExistence type="predicted"/>
<dbReference type="PANTHER" id="PTHR43795:SF39">
    <property type="entry name" value="AMINOTRANSFERASE CLASS I_CLASSII DOMAIN-CONTAINING PROTEIN"/>
    <property type="match status" value="1"/>
</dbReference>
<accession>A0ABD3PX60</accession>
<organism evidence="3 4">
    <name type="scientific">Cyclotella atomus</name>
    <dbReference type="NCBI Taxonomy" id="382360"/>
    <lineage>
        <taxon>Eukaryota</taxon>
        <taxon>Sar</taxon>
        <taxon>Stramenopiles</taxon>
        <taxon>Ochrophyta</taxon>
        <taxon>Bacillariophyta</taxon>
        <taxon>Coscinodiscophyceae</taxon>
        <taxon>Thalassiosirophycidae</taxon>
        <taxon>Stephanodiscales</taxon>
        <taxon>Stephanodiscaceae</taxon>
        <taxon>Cyclotella</taxon>
    </lineage>
</organism>
<sequence length="505" mass="56671">MNTNTRPTTLTLATFSAISLSFIAIKKWNRYRYNRRRRLPLLGSDGTIMDDCISARGQSFITPTMPYIIDYLKCLQDQCDPHSNPQGYIPLCVAENKLIIEDFASRLMQVETAYRAFSDAIVYCYNNSLGLPAGREAVAYFLAKHFLFREEREMGFEETLHWIRPEYVAIGSGAASLLSHVVLALAEEGDVVLVPAPYYAAFDADVKASTDVEFRIFAGCKTVPVHSNDPTTGPSPEDLEKAALAAEADGLRVRILLITNPNNPLGTIYPAEVMKSAVEWARSRHVHTIVDEVYALSCHDELGSGFESILRVLKNDLGTDVHHLWALSKDFGSSGFRIGTLYTQNTHLLSALANLNIFSSVSHPMQMILSEVLTDDNFIYSFLDRAREKIRYSYYFVSKRLDEMVIPYVKAKAGIFVYVDFSALLPSQTPEGEAKFASLLMDAAHIIMTPGQSQKDLKPGMFRICYCSVSLDVLEIAMNRLDKIVGKIRRWHWDNLNADSLTDIL</sequence>
<evidence type="ECO:0000313" key="4">
    <source>
        <dbReference type="Proteomes" id="UP001530400"/>
    </source>
</evidence>
<gene>
    <name evidence="3" type="ORF">ACHAWO_002363</name>
</gene>
<keyword evidence="1" id="KW-0663">Pyridoxal phosphate</keyword>
<evidence type="ECO:0000313" key="3">
    <source>
        <dbReference type="EMBL" id="KAL3792758.1"/>
    </source>
</evidence>
<dbReference type="InterPro" id="IPR015422">
    <property type="entry name" value="PyrdxlP-dep_Trfase_small"/>
</dbReference>
<evidence type="ECO:0000256" key="1">
    <source>
        <dbReference type="ARBA" id="ARBA00022898"/>
    </source>
</evidence>
<evidence type="ECO:0000259" key="2">
    <source>
        <dbReference type="Pfam" id="PF00155"/>
    </source>
</evidence>
<dbReference type="InterPro" id="IPR015421">
    <property type="entry name" value="PyrdxlP-dep_Trfase_major"/>
</dbReference>
<reference evidence="3 4" key="1">
    <citation type="submission" date="2024-10" db="EMBL/GenBank/DDBJ databases">
        <title>Updated reference genomes for cyclostephanoid diatoms.</title>
        <authorList>
            <person name="Roberts W.R."/>
            <person name="Alverson A.J."/>
        </authorList>
    </citation>
    <scope>NUCLEOTIDE SEQUENCE [LARGE SCALE GENOMIC DNA]</scope>
    <source>
        <strain evidence="3 4">AJA010-31</strain>
    </source>
</reference>
<dbReference type="InterPro" id="IPR050478">
    <property type="entry name" value="Ethylene_sulfur-biosynth"/>
</dbReference>
<comment type="caution">
    <text evidence="3">The sequence shown here is derived from an EMBL/GenBank/DDBJ whole genome shotgun (WGS) entry which is preliminary data.</text>
</comment>
<name>A0ABD3PX60_9STRA</name>
<dbReference type="SUPFAM" id="SSF53383">
    <property type="entry name" value="PLP-dependent transferases"/>
    <property type="match status" value="1"/>
</dbReference>
<feature type="domain" description="Aminotransferase class I/classII large" evidence="2">
    <location>
        <begin position="160"/>
        <end position="481"/>
    </location>
</feature>
<dbReference type="PANTHER" id="PTHR43795">
    <property type="entry name" value="BIFUNCTIONAL ASPARTATE AMINOTRANSFERASE AND GLUTAMATE/ASPARTATE-PREPHENATE AMINOTRANSFERASE-RELATED"/>
    <property type="match status" value="1"/>
</dbReference>
<keyword evidence="4" id="KW-1185">Reference proteome</keyword>
<dbReference type="PRINTS" id="PR00753">
    <property type="entry name" value="ACCSYNTHASE"/>
</dbReference>
<dbReference type="Proteomes" id="UP001530400">
    <property type="component" value="Unassembled WGS sequence"/>
</dbReference>
<dbReference type="EMBL" id="JALLPJ020000421">
    <property type="protein sequence ID" value="KAL3792758.1"/>
    <property type="molecule type" value="Genomic_DNA"/>
</dbReference>
<dbReference type="Gene3D" id="3.40.640.10">
    <property type="entry name" value="Type I PLP-dependent aspartate aminotransferase-like (Major domain)"/>
    <property type="match status" value="1"/>
</dbReference>
<dbReference type="Pfam" id="PF00155">
    <property type="entry name" value="Aminotran_1_2"/>
    <property type="match status" value="1"/>
</dbReference>
<dbReference type="Gene3D" id="3.90.1150.10">
    <property type="entry name" value="Aspartate Aminotransferase, domain 1"/>
    <property type="match status" value="1"/>
</dbReference>
<protein>
    <recommendedName>
        <fullName evidence="2">Aminotransferase class I/classII large domain-containing protein</fullName>
    </recommendedName>
</protein>